<keyword evidence="3" id="KW-1185">Reference proteome</keyword>
<dbReference type="InterPro" id="IPR002937">
    <property type="entry name" value="Amino_oxidase"/>
</dbReference>
<dbReference type="PANTHER" id="PTHR42923">
    <property type="entry name" value="PROTOPORPHYRINOGEN OXIDASE"/>
    <property type="match status" value="1"/>
</dbReference>
<feature type="domain" description="Amine oxidase" evidence="1">
    <location>
        <begin position="14"/>
        <end position="122"/>
    </location>
</feature>
<accession>A0A2K8U3K8</accession>
<dbReference type="Gene3D" id="3.90.660.20">
    <property type="entry name" value="Protoporphyrinogen oxidase, mitochondrial, domain 2"/>
    <property type="match status" value="1"/>
</dbReference>
<dbReference type="Gene3D" id="3.50.50.60">
    <property type="entry name" value="FAD/NAD(P)-binding domain"/>
    <property type="match status" value="2"/>
</dbReference>
<dbReference type="SUPFAM" id="SSF51905">
    <property type="entry name" value="FAD/NAD(P)-binding domain"/>
    <property type="match status" value="1"/>
</dbReference>
<proteinExistence type="predicted"/>
<gene>
    <name evidence="2" type="ORF">THSYN_03790</name>
</gene>
<dbReference type="OrthoDB" id="9769600at2"/>
<evidence type="ECO:0000313" key="3">
    <source>
        <dbReference type="Proteomes" id="UP000232638"/>
    </source>
</evidence>
<protein>
    <submittedName>
        <fullName evidence="2">Amine oxidase</fullName>
    </submittedName>
</protein>
<dbReference type="Gene3D" id="1.10.3110.10">
    <property type="entry name" value="protoporphyrinogen ix oxidase, domain 3"/>
    <property type="match status" value="1"/>
</dbReference>
<dbReference type="RefSeq" id="WP_100917973.1">
    <property type="nucleotide sequence ID" value="NZ_CP020370.1"/>
</dbReference>
<organism evidence="2 3">
    <name type="scientific">Candidatus Thiodictyon syntrophicum</name>
    <dbReference type="NCBI Taxonomy" id="1166950"/>
    <lineage>
        <taxon>Bacteria</taxon>
        <taxon>Pseudomonadati</taxon>
        <taxon>Pseudomonadota</taxon>
        <taxon>Gammaproteobacteria</taxon>
        <taxon>Chromatiales</taxon>
        <taxon>Chromatiaceae</taxon>
        <taxon>Thiodictyon</taxon>
    </lineage>
</organism>
<sequence length="404" mass="43503">MTKDFDHIVIGAGISGLGAAHFSARRGLATLVLEAAPRVGGCINTHEFQGLGGFWTEAGSHTCFNSYGNLLTIMDDLGLTSRILPKAKVGYRLWQDGERRSIVSALHFLEAAVSLPRLFTTPKQGQRVADYYGRVLGRRNYRDLLRHAFQAVICQAADDYPAEALFRRKPRRKDVIKAFTFADGLAAIPAAIAGQERLQVRTGQRITAIVPDQGGWRVVADGASEVTCDYLTLAVPPDAAARLLPTGFDGARHAIGAIAMAEIETLLLAFRGADLQLPALAGLIAVDGPFYSAVSRDFLPAGTHRGFAFHFRPGALCRDDQVTVACRALGIDPGQIAAQAQVHNRLPALRAGHTAVVGRIDSAMAGSRLAITGNWFLGVSIEDALTRSRRETDRLFGAEPSRLP</sequence>
<dbReference type="InterPro" id="IPR036188">
    <property type="entry name" value="FAD/NAD-bd_sf"/>
</dbReference>
<dbReference type="EMBL" id="CP020370">
    <property type="protein sequence ID" value="AUB80168.1"/>
    <property type="molecule type" value="Genomic_DNA"/>
</dbReference>
<dbReference type="InterPro" id="IPR050464">
    <property type="entry name" value="Zeta_carotene_desat/Oxidored"/>
</dbReference>
<feature type="domain" description="Amine oxidase" evidence="1">
    <location>
        <begin position="166"/>
        <end position="274"/>
    </location>
</feature>
<dbReference type="GO" id="GO:0016491">
    <property type="term" value="F:oxidoreductase activity"/>
    <property type="evidence" value="ECO:0007669"/>
    <property type="project" value="InterPro"/>
</dbReference>
<reference evidence="2 3" key="1">
    <citation type="submission" date="2017-03" db="EMBL/GenBank/DDBJ databases">
        <title>Complete genome sequence of Candidatus 'Thiodictyon syntrophicum' sp. nov. strain Cad16T, a photolithoautotroph purple sulfur bacterium isolated from an alpine meromictic lake.</title>
        <authorList>
            <person name="Luedin S.M."/>
            <person name="Pothier J.F."/>
            <person name="Danza F."/>
            <person name="Storelli N."/>
            <person name="Wittwer M."/>
            <person name="Tonolla M."/>
        </authorList>
    </citation>
    <scope>NUCLEOTIDE SEQUENCE [LARGE SCALE GENOMIC DNA]</scope>
    <source>
        <strain evidence="2 3">Cad16T</strain>
    </source>
</reference>
<dbReference type="Pfam" id="PF01593">
    <property type="entry name" value="Amino_oxidase"/>
    <property type="match status" value="2"/>
</dbReference>
<dbReference type="KEGG" id="tsy:THSYN_03790"/>
<name>A0A2K8U3K8_9GAMM</name>
<evidence type="ECO:0000313" key="2">
    <source>
        <dbReference type="EMBL" id="AUB80168.1"/>
    </source>
</evidence>
<dbReference type="AlphaFoldDB" id="A0A2K8U3K8"/>
<evidence type="ECO:0000259" key="1">
    <source>
        <dbReference type="Pfam" id="PF01593"/>
    </source>
</evidence>
<dbReference type="Proteomes" id="UP000232638">
    <property type="component" value="Chromosome"/>
</dbReference>